<dbReference type="EMBL" id="ACVI01000023">
    <property type="protein sequence ID" value="EET87786.1"/>
    <property type="molecule type" value="Genomic_DNA"/>
</dbReference>
<evidence type="ECO:0000313" key="2">
    <source>
        <dbReference type="Proteomes" id="UP000004198"/>
    </source>
</evidence>
<evidence type="ECO:0000313" key="1">
    <source>
        <dbReference type="EMBL" id="EET87786.1"/>
    </source>
</evidence>
<keyword evidence="2" id="KW-1185">Reference proteome</keyword>
<dbReference type="AlphaFoldDB" id="C6PSL2"/>
<comment type="caution">
    <text evidence="1">The sequence shown here is derived from an EMBL/GenBank/DDBJ whole genome shotgun (WGS) entry which is preliminary data.</text>
</comment>
<organism evidence="1 2">
    <name type="scientific">Clostridium carboxidivorans P7</name>
    <dbReference type="NCBI Taxonomy" id="536227"/>
    <lineage>
        <taxon>Bacteria</taxon>
        <taxon>Bacillati</taxon>
        <taxon>Bacillota</taxon>
        <taxon>Clostridia</taxon>
        <taxon>Eubacteriales</taxon>
        <taxon>Clostridiaceae</taxon>
        <taxon>Clostridium</taxon>
    </lineage>
</organism>
<dbReference type="Proteomes" id="UP000004198">
    <property type="component" value="Unassembled WGS sequence"/>
</dbReference>
<gene>
    <name evidence="1" type="ORF">CcarbDRAFT_1779</name>
</gene>
<protein>
    <submittedName>
        <fullName evidence="1">Uncharacterized protein</fullName>
    </submittedName>
</protein>
<name>C6PSL2_9CLOT</name>
<accession>C6PSL2</accession>
<sequence length="45" mass="5350">MCGIAGWVNFQKNISEETEIIKNMTRTLKKEDQMMKVIIYLQIPY</sequence>
<reference evidence="1 2" key="1">
    <citation type="submission" date="2009-06" db="EMBL/GenBank/DDBJ databases">
        <title>The draft genome of Clostridium carboxidivorans P7.</title>
        <authorList>
            <consortium name="US DOE Joint Genome Institute (JGI-PGF)"/>
            <person name="Lucas S."/>
            <person name="Copeland A."/>
            <person name="Lapidus A."/>
            <person name="Glavina del Rio T."/>
            <person name="Tice H."/>
            <person name="Bruce D."/>
            <person name="Goodwin L."/>
            <person name="Pitluck S."/>
            <person name="Larimer F."/>
            <person name="Land M.L."/>
            <person name="Hauser L."/>
            <person name="Hemme C.L."/>
        </authorList>
    </citation>
    <scope>NUCLEOTIDE SEQUENCE [LARGE SCALE GENOMIC DNA]</scope>
    <source>
        <strain evidence="1 2">P7</strain>
    </source>
</reference>
<proteinExistence type="predicted"/>